<accession>A0A0B8T1S5</accession>
<dbReference type="PATRIC" id="fig|1229276.3.peg.1722"/>
<dbReference type="RefSeq" id="WP_037497524.1">
    <property type="nucleotide sequence ID" value="NZ_JJMU01000024.1"/>
</dbReference>
<dbReference type="Proteomes" id="UP000031802">
    <property type="component" value="Unassembled WGS sequence"/>
</dbReference>
<dbReference type="EMBL" id="JJMU01000024">
    <property type="protein sequence ID" value="KGE14641.1"/>
    <property type="molecule type" value="Genomic_DNA"/>
</dbReference>
<organism evidence="1 2">
    <name type="scientific">Sphingobacterium deserti</name>
    <dbReference type="NCBI Taxonomy" id="1229276"/>
    <lineage>
        <taxon>Bacteria</taxon>
        <taxon>Pseudomonadati</taxon>
        <taxon>Bacteroidota</taxon>
        <taxon>Sphingobacteriia</taxon>
        <taxon>Sphingobacteriales</taxon>
        <taxon>Sphingobacteriaceae</taxon>
        <taxon>Sphingobacterium</taxon>
    </lineage>
</organism>
<sequence>MNTSFKNCDDFANYIIDSVLDHGDIVTYEFNRMTNLDIPLGRSLNQYVKEKVAGGKNFSEFGTVKAFLYDIYELTLSPIFSLYDKARLAYTWTSMNPDRAAGMNINEHIAELNTDLNLLPKEDHNWYTDKYIRLYLDWLSAKGRTASSMVTGPANFPVERNRKALNSEHNKYQTFQEWRDKTQKSIAKRIERSKPESQKRDEKFELLKKDIIHSAAVIVGIDNGTEPYNRALFVSSITGKIERLAKNGEHELVEKCLLLLEELNSSQKKPIITSRNSVWNLREVAVDIAKQAERRNEEYQIDGGIVIVNYADDRIQVKHDEKPSREVIDSLKRNSFNWSRFNGAWQRKITNNTKNVVNNMFALAIR</sequence>
<reference evidence="1 2" key="2">
    <citation type="journal article" date="2015" name="PLoS ONE">
        <title>Whole-Genome Optical Mapping and Finished Genome Sequence of Sphingobacterium deserti sp. nov., a New Species Isolated from the Western Desert of China.</title>
        <authorList>
            <person name="Teng C."/>
            <person name="Zhou Z."/>
            <person name="Molnar I."/>
            <person name="Li X."/>
            <person name="Tang R."/>
            <person name="Chen M."/>
            <person name="Wang L."/>
            <person name="Su S."/>
            <person name="Zhang W."/>
            <person name="Lin M."/>
        </authorList>
    </citation>
    <scope>NUCLEOTIDE SEQUENCE [LARGE SCALE GENOMIC DNA]</scope>
    <source>
        <strain evidence="2">ACCC05744</strain>
    </source>
</reference>
<reference evidence="2" key="1">
    <citation type="submission" date="2014-04" db="EMBL/GenBank/DDBJ databases">
        <title>Whole-Genome optical mapping and complete genome sequence of Sphingobacterium deserti sp. nov., a new spaces isolated from desert in the west of China.</title>
        <authorList>
            <person name="Teng C."/>
            <person name="Zhou Z."/>
            <person name="Li X."/>
            <person name="Chen M."/>
            <person name="Lin M."/>
            <person name="Wang L."/>
            <person name="Su S."/>
            <person name="Zhang C."/>
            <person name="Zhang W."/>
        </authorList>
    </citation>
    <scope>NUCLEOTIDE SEQUENCE [LARGE SCALE GENOMIC DNA]</scope>
    <source>
        <strain evidence="2">ACCC05744</strain>
    </source>
</reference>
<keyword evidence="2" id="KW-1185">Reference proteome</keyword>
<evidence type="ECO:0000313" key="1">
    <source>
        <dbReference type="EMBL" id="KGE14641.1"/>
    </source>
</evidence>
<name>A0A0B8T1S5_9SPHI</name>
<evidence type="ECO:0000313" key="2">
    <source>
        <dbReference type="Proteomes" id="UP000031802"/>
    </source>
</evidence>
<dbReference type="eggNOG" id="COG4227">
    <property type="taxonomic scope" value="Bacteria"/>
</dbReference>
<gene>
    <name evidence="1" type="ORF">DI53_1670</name>
</gene>
<comment type="caution">
    <text evidence="1">The sequence shown here is derived from an EMBL/GenBank/DDBJ whole genome shotgun (WGS) entry which is preliminary data.</text>
</comment>
<protein>
    <submittedName>
        <fullName evidence="1">Uncharacterized protein</fullName>
    </submittedName>
</protein>
<dbReference type="AlphaFoldDB" id="A0A0B8T1S5"/>
<dbReference type="OrthoDB" id="9803716at2"/>
<dbReference type="STRING" id="1229276.DI53_1670"/>
<proteinExistence type="predicted"/>